<organism evidence="1 2">
    <name type="scientific">Solirubrum puertoriconensis</name>
    <dbReference type="NCBI Taxonomy" id="1751427"/>
    <lineage>
        <taxon>Bacteria</taxon>
        <taxon>Pseudomonadati</taxon>
        <taxon>Bacteroidota</taxon>
        <taxon>Cytophagia</taxon>
        <taxon>Cytophagales</taxon>
    </lineage>
</organism>
<accession>A0A9X0HIQ0</accession>
<protein>
    <submittedName>
        <fullName evidence="1">Uncharacterized protein</fullName>
    </submittedName>
</protein>
<dbReference type="Proteomes" id="UP000054223">
    <property type="component" value="Unassembled WGS sequence"/>
</dbReference>
<gene>
    <name evidence="1" type="ORF">ASU33_04525</name>
</gene>
<sequence length="145" mass="16497">MLPPMLVLLPCWPDDWFWSLFWLLPDDEPPLLEEALVVLPDFLADAEDEVEPVADLLPDLLDEDPPDLPEVLPPVLPPRPPWPMLVEAEARSWLEVVEPDERPLLSLLPLVRPEVEEPDWLPVLPCIPPEVVEPMLVEPVPEVLP</sequence>
<reference evidence="1 2" key="1">
    <citation type="submission" date="2015-11" db="EMBL/GenBank/DDBJ databases">
        <title>Solirubrum puertoriconensis gen. nov. an environmental bacteria isolated in Puerto Rico.</title>
        <authorList>
            <person name="Cuebas-Irizarry M.F."/>
            <person name="Montalvo-Rodriguez R."/>
        </authorList>
    </citation>
    <scope>NUCLEOTIDE SEQUENCE [LARGE SCALE GENOMIC DNA]</scope>
    <source>
        <strain evidence="1 2">MC1A</strain>
    </source>
</reference>
<dbReference type="AlphaFoldDB" id="A0A9X0HIQ0"/>
<dbReference type="EMBL" id="LNAL01000008">
    <property type="protein sequence ID" value="KUG06612.1"/>
    <property type="molecule type" value="Genomic_DNA"/>
</dbReference>
<evidence type="ECO:0000313" key="1">
    <source>
        <dbReference type="EMBL" id="KUG06612.1"/>
    </source>
</evidence>
<proteinExistence type="predicted"/>
<evidence type="ECO:0000313" key="2">
    <source>
        <dbReference type="Proteomes" id="UP000054223"/>
    </source>
</evidence>
<keyword evidence="2" id="KW-1185">Reference proteome</keyword>
<name>A0A9X0HIQ0_SOLP1</name>
<comment type="caution">
    <text evidence="1">The sequence shown here is derived from an EMBL/GenBank/DDBJ whole genome shotgun (WGS) entry which is preliminary data.</text>
</comment>